<feature type="repeat" description="WD" evidence="7">
    <location>
        <begin position="571"/>
        <end position="599"/>
    </location>
</feature>
<keyword evidence="5" id="KW-0539">Nucleus</keyword>
<feature type="region of interest" description="Disordered" evidence="8">
    <location>
        <begin position="1"/>
        <end position="43"/>
    </location>
</feature>
<evidence type="ECO:0000313" key="10">
    <source>
        <dbReference type="Proteomes" id="UP001586593"/>
    </source>
</evidence>
<gene>
    <name evidence="9" type="ORF">VTK73DRAFT_3851</name>
</gene>
<evidence type="ECO:0000256" key="2">
    <source>
        <dbReference type="ARBA" id="ARBA00022552"/>
    </source>
</evidence>
<dbReference type="PANTHER" id="PTHR18359:SF0">
    <property type="entry name" value="U3 SMALL NUCLEOLAR RNA-ASSOCIATED PROTEIN 18 HOMOLOG"/>
    <property type="match status" value="1"/>
</dbReference>
<reference evidence="9 10" key="1">
    <citation type="journal article" date="2024" name="Commun. Biol.">
        <title>Comparative genomic analysis of thermophilic fungi reveals convergent evolutionary adaptations and gene losses.</title>
        <authorList>
            <person name="Steindorff A.S."/>
            <person name="Aguilar-Pontes M.V."/>
            <person name="Robinson A.J."/>
            <person name="Andreopoulos B."/>
            <person name="LaButti K."/>
            <person name="Kuo A."/>
            <person name="Mondo S."/>
            <person name="Riley R."/>
            <person name="Otillar R."/>
            <person name="Haridas S."/>
            <person name="Lipzen A."/>
            <person name="Grimwood J."/>
            <person name="Schmutz J."/>
            <person name="Clum A."/>
            <person name="Reid I.D."/>
            <person name="Moisan M.C."/>
            <person name="Butler G."/>
            <person name="Nguyen T.T.M."/>
            <person name="Dewar K."/>
            <person name="Conant G."/>
            <person name="Drula E."/>
            <person name="Henrissat B."/>
            <person name="Hansel C."/>
            <person name="Singer S."/>
            <person name="Hutchinson M.I."/>
            <person name="de Vries R.P."/>
            <person name="Natvig D.O."/>
            <person name="Powell A.J."/>
            <person name="Tsang A."/>
            <person name="Grigoriev I.V."/>
        </authorList>
    </citation>
    <scope>NUCLEOTIDE SEQUENCE [LARGE SCALE GENOMIC DNA]</scope>
    <source>
        <strain evidence="9 10">ATCC 24622</strain>
    </source>
</reference>
<dbReference type="InterPro" id="IPR001680">
    <property type="entry name" value="WD40_rpt"/>
</dbReference>
<evidence type="ECO:0000256" key="4">
    <source>
        <dbReference type="ARBA" id="ARBA00022737"/>
    </source>
</evidence>
<evidence type="ECO:0008006" key="11">
    <source>
        <dbReference type="Google" id="ProtNLM"/>
    </source>
</evidence>
<evidence type="ECO:0000256" key="8">
    <source>
        <dbReference type="SAM" id="MobiDB-lite"/>
    </source>
</evidence>
<feature type="region of interest" description="Disordered" evidence="8">
    <location>
        <begin position="190"/>
        <end position="221"/>
    </location>
</feature>
<dbReference type="SUPFAM" id="SSF50978">
    <property type="entry name" value="WD40 repeat-like"/>
    <property type="match status" value="1"/>
</dbReference>
<dbReference type="EMBL" id="JAZHXJ010000225">
    <property type="protein sequence ID" value="KAL1868050.1"/>
    <property type="molecule type" value="Genomic_DNA"/>
</dbReference>
<sequence>MSTGRQDDISDDSFTGFEDDVESSDAEVTEANHSATAILEKDEEEAELERLVLGSRAAFREHLFKDDFGLDAEAGEEEEDLAAGEGQDGGLEDVADSSLFFIDTPAPPPGKELAPVKGGASGELVEAHDVPAWEDSDDERLTISLASVSRLRKLRISEAEDTVSGTEYARRLRQQYQRLYPHPSWAQEAMNRLSKRRRRSSASSSASSRSGASDEEDDETSALPLERFLRDASSFAVDGSRKKRKLRPETLGIQRTRDIPDTLKGPVNSLSFHPHYPILLSSSTSSILHIHHIAPTAHPTPNPSLTSVQLKGTPIRRSEFVGPDGNEIIFAGRRKFFHSWHLPSGVVQKVTQIQGHRLEQKTTERFRTSPCGRYLALIASDRKGGGMLNVLAVATKQWIAQARIDSRGGIADFAWWRTGDGVTILGRDGAVLEWSVVSRRAVGTWRDSGSIGGTVIALGGRGGPAEIGSDRWVAVGSTSGILNIYDRSVLVDRAPPKSSSADVTPAIRPLPEPNRVFEQLTTPVTVVAFSPDGQLLAFGSEMKKDALRLAHLPTCTVYRNWPTEKTPLGRVTAVSFGRQSDLLAVGNDKGKIRLWEILG</sequence>
<dbReference type="Gene3D" id="2.130.10.10">
    <property type="entry name" value="YVTN repeat-like/Quinoprotein amine dehydrogenase"/>
    <property type="match status" value="1"/>
</dbReference>
<feature type="compositionally biased region" description="Low complexity" evidence="8">
    <location>
        <begin position="201"/>
        <end position="211"/>
    </location>
</feature>
<evidence type="ECO:0000256" key="6">
    <source>
        <dbReference type="ARBA" id="ARBA00025767"/>
    </source>
</evidence>
<comment type="similarity">
    <text evidence="6">Belongs to the WD repeat UTP18 family.</text>
</comment>
<organism evidence="9 10">
    <name type="scientific">Phialemonium thermophilum</name>
    <dbReference type="NCBI Taxonomy" id="223376"/>
    <lineage>
        <taxon>Eukaryota</taxon>
        <taxon>Fungi</taxon>
        <taxon>Dikarya</taxon>
        <taxon>Ascomycota</taxon>
        <taxon>Pezizomycotina</taxon>
        <taxon>Sordariomycetes</taxon>
        <taxon>Sordariomycetidae</taxon>
        <taxon>Cephalothecales</taxon>
        <taxon>Cephalothecaceae</taxon>
        <taxon>Phialemonium</taxon>
    </lineage>
</organism>
<evidence type="ECO:0000256" key="5">
    <source>
        <dbReference type="ARBA" id="ARBA00023242"/>
    </source>
</evidence>
<evidence type="ECO:0000256" key="1">
    <source>
        <dbReference type="ARBA" id="ARBA00004604"/>
    </source>
</evidence>
<dbReference type="SMART" id="SM00320">
    <property type="entry name" value="WD40"/>
    <property type="match status" value="4"/>
</dbReference>
<protein>
    <recommendedName>
        <fullName evidence="11">WD40 repeat-like protein</fullName>
    </recommendedName>
</protein>
<dbReference type="PROSITE" id="PS50082">
    <property type="entry name" value="WD_REPEATS_2"/>
    <property type="match status" value="1"/>
</dbReference>
<proteinExistence type="inferred from homology"/>
<feature type="region of interest" description="Disordered" evidence="8">
    <location>
        <begin position="70"/>
        <end position="92"/>
    </location>
</feature>
<keyword evidence="4" id="KW-0677">Repeat</keyword>
<keyword evidence="3 7" id="KW-0853">WD repeat</keyword>
<dbReference type="InterPro" id="IPR015943">
    <property type="entry name" value="WD40/YVTN_repeat-like_dom_sf"/>
</dbReference>
<dbReference type="Pfam" id="PF00400">
    <property type="entry name" value="WD40"/>
    <property type="match status" value="1"/>
</dbReference>
<evidence type="ECO:0000256" key="7">
    <source>
        <dbReference type="PROSITE-ProRule" id="PRU00221"/>
    </source>
</evidence>
<dbReference type="Proteomes" id="UP001586593">
    <property type="component" value="Unassembled WGS sequence"/>
</dbReference>
<comment type="caution">
    <text evidence="9">The sequence shown here is derived from an EMBL/GenBank/DDBJ whole genome shotgun (WGS) entry which is preliminary data.</text>
</comment>
<evidence type="ECO:0000313" key="9">
    <source>
        <dbReference type="EMBL" id="KAL1868050.1"/>
    </source>
</evidence>
<comment type="subcellular location">
    <subcellularLocation>
        <location evidence="1">Nucleus</location>
        <location evidence="1">Nucleolus</location>
    </subcellularLocation>
</comment>
<name>A0ABR3WXD7_9PEZI</name>
<accession>A0ABR3WXD7</accession>
<feature type="compositionally biased region" description="Acidic residues" evidence="8">
    <location>
        <begin position="70"/>
        <end position="82"/>
    </location>
</feature>
<keyword evidence="2" id="KW-0698">rRNA processing</keyword>
<keyword evidence="10" id="KW-1185">Reference proteome</keyword>
<dbReference type="PROSITE" id="PS50294">
    <property type="entry name" value="WD_REPEATS_REGION"/>
    <property type="match status" value="1"/>
</dbReference>
<dbReference type="PANTHER" id="PTHR18359">
    <property type="entry name" value="WD-REPEAT PROTEIN-RELATED"/>
    <property type="match status" value="1"/>
</dbReference>
<dbReference type="InterPro" id="IPR045161">
    <property type="entry name" value="Utp18"/>
</dbReference>
<evidence type="ECO:0000256" key="3">
    <source>
        <dbReference type="ARBA" id="ARBA00022574"/>
    </source>
</evidence>
<dbReference type="InterPro" id="IPR036322">
    <property type="entry name" value="WD40_repeat_dom_sf"/>
</dbReference>
<feature type="compositionally biased region" description="Acidic residues" evidence="8">
    <location>
        <begin position="17"/>
        <end position="28"/>
    </location>
</feature>